<evidence type="ECO:0000313" key="13">
    <source>
        <dbReference type="Proteomes" id="UP000246145"/>
    </source>
</evidence>
<reference evidence="12 13" key="1">
    <citation type="submission" date="2018-04" db="EMBL/GenBank/DDBJ databases">
        <title>Genomic Encyclopedia of Type Strains, Phase IV (KMG-IV): sequencing the most valuable type-strain genomes for metagenomic binning, comparative biology and taxonomic classification.</title>
        <authorList>
            <person name="Goeker M."/>
        </authorList>
    </citation>
    <scope>NUCLEOTIDE SEQUENCE [LARGE SCALE GENOMIC DNA]</scope>
    <source>
        <strain evidence="12 13">DSM 10065</strain>
    </source>
</reference>
<evidence type="ECO:0000256" key="9">
    <source>
        <dbReference type="ARBA" id="ARBA00023316"/>
    </source>
</evidence>
<evidence type="ECO:0000313" key="12">
    <source>
        <dbReference type="EMBL" id="PVY62273.1"/>
    </source>
</evidence>
<dbReference type="InterPro" id="IPR009045">
    <property type="entry name" value="Zn_M74/Hedgehog-like"/>
</dbReference>
<evidence type="ECO:0000256" key="2">
    <source>
        <dbReference type="ARBA" id="ARBA00004776"/>
    </source>
</evidence>
<proteinExistence type="inferred from homology"/>
<dbReference type="RefSeq" id="WP_017524188.1">
    <property type="nucleotide sequence ID" value="NZ_JACCEX010000002.1"/>
</dbReference>
<dbReference type="GO" id="GO:0008237">
    <property type="term" value="F:metallopeptidase activity"/>
    <property type="evidence" value="ECO:0007669"/>
    <property type="project" value="UniProtKB-KW"/>
</dbReference>
<gene>
    <name evidence="12" type="ORF">C7440_1766</name>
</gene>
<name>A0A2U1CMP3_9BURK</name>
<comment type="pathway">
    <text evidence="2">Cell wall biogenesis; cell wall polysaccharide biosynthesis.</text>
</comment>
<dbReference type="PANTHER" id="PTHR37425:SF1">
    <property type="entry name" value="OUTER MEMBRANE PROTEIN"/>
    <property type="match status" value="1"/>
</dbReference>
<dbReference type="GO" id="GO:0046872">
    <property type="term" value="F:metal ion binding"/>
    <property type="evidence" value="ECO:0007669"/>
    <property type="project" value="UniProtKB-KW"/>
</dbReference>
<keyword evidence="5" id="KW-0732">Signal</keyword>
<dbReference type="EMBL" id="QEKO01000002">
    <property type="protein sequence ID" value="PVY62273.1"/>
    <property type="molecule type" value="Genomic_DNA"/>
</dbReference>
<dbReference type="AlphaFoldDB" id="A0A2U1CMP3"/>
<dbReference type="Gene3D" id="3.30.1380.10">
    <property type="match status" value="1"/>
</dbReference>
<keyword evidence="7" id="KW-0862">Zinc</keyword>
<keyword evidence="4" id="KW-0479">Metal-binding</keyword>
<dbReference type="InterPro" id="IPR010275">
    <property type="entry name" value="MepK"/>
</dbReference>
<evidence type="ECO:0000256" key="6">
    <source>
        <dbReference type="ARBA" id="ARBA00022801"/>
    </source>
</evidence>
<dbReference type="STRING" id="1231391.GCA_000308195_01830"/>
<sequence length="174" mass="18906">MAASGATSLCAFPMVAKAITLGSHAERDLSMDHTHTLEKIQLTYAVGSRYLPEALTGLDHFLRDHYSGLVGHMDPGLYDIMYALRASLKVRSPYQIISGYRSPKTNERLRAKGGGGVAKHSLHMDGKAVDLRIPGVPLKELRDAALELKAGGVGYYPGSDFVHVDTGRVRSWKG</sequence>
<comment type="cofactor">
    <cofactor evidence="1">
        <name>Zn(2+)</name>
        <dbReference type="ChEBI" id="CHEBI:29105"/>
    </cofactor>
</comment>
<comment type="caution">
    <text evidence="12">The sequence shown here is derived from an EMBL/GenBank/DDBJ whole genome shotgun (WGS) entry which is preliminary data.</text>
</comment>
<dbReference type="CDD" id="cd14844">
    <property type="entry name" value="Zn-DD-carboxypeptidase_like"/>
    <property type="match status" value="1"/>
</dbReference>
<evidence type="ECO:0000256" key="5">
    <source>
        <dbReference type="ARBA" id="ARBA00022729"/>
    </source>
</evidence>
<dbReference type="PANTHER" id="PTHR37425">
    <property type="match status" value="1"/>
</dbReference>
<organism evidence="12 13">
    <name type="scientific">Pusillimonas noertemannii</name>
    <dbReference type="NCBI Taxonomy" id="305977"/>
    <lineage>
        <taxon>Bacteria</taxon>
        <taxon>Pseudomonadati</taxon>
        <taxon>Pseudomonadota</taxon>
        <taxon>Betaproteobacteria</taxon>
        <taxon>Burkholderiales</taxon>
        <taxon>Alcaligenaceae</taxon>
        <taxon>Pusillimonas</taxon>
    </lineage>
</organism>
<dbReference type="Proteomes" id="UP000246145">
    <property type="component" value="Unassembled WGS sequence"/>
</dbReference>
<accession>A0A2U1CMP3</accession>
<evidence type="ECO:0000256" key="11">
    <source>
        <dbReference type="ARBA" id="ARBA00093666"/>
    </source>
</evidence>
<keyword evidence="3" id="KW-0645">Protease</keyword>
<dbReference type="GO" id="GO:0006508">
    <property type="term" value="P:proteolysis"/>
    <property type="evidence" value="ECO:0007669"/>
    <property type="project" value="UniProtKB-KW"/>
</dbReference>
<evidence type="ECO:0000256" key="8">
    <source>
        <dbReference type="ARBA" id="ARBA00023049"/>
    </source>
</evidence>
<dbReference type="SUPFAM" id="SSF55166">
    <property type="entry name" value="Hedgehog/DD-peptidase"/>
    <property type="match status" value="1"/>
</dbReference>
<evidence type="ECO:0000256" key="3">
    <source>
        <dbReference type="ARBA" id="ARBA00022670"/>
    </source>
</evidence>
<keyword evidence="13" id="KW-1185">Reference proteome</keyword>
<keyword evidence="9" id="KW-0961">Cell wall biogenesis/degradation</keyword>
<protein>
    <recommendedName>
        <fullName evidence="11">Murein endopeptidase K</fullName>
    </recommendedName>
</protein>
<dbReference type="OrthoDB" id="9782994at2"/>
<dbReference type="GO" id="GO:0071555">
    <property type="term" value="P:cell wall organization"/>
    <property type="evidence" value="ECO:0007669"/>
    <property type="project" value="UniProtKB-KW"/>
</dbReference>
<evidence type="ECO:0000256" key="4">
    <source>
        <dbReference type="ARBA" id="ARBA00022723"/>
    </source>
</evidence>
<keyword evidence="6" id="KW-0378">Hydrolase</keyword>
<keyword evidence="8" id="KW-0482">Metalloprotease</keyword>
<evidence type="ECO:0000256" key="7">
    <source>
        <dbReference type="ARBA" id="ARBA00022833"/>
    </source>
</evidence>
<comment type="similarity">
    <text evidence="10">Belongs to the peptidase M15 family.</text>
</comment>
<evidence type="ECO:0000256" key="10">
    <source>
        <dbReference type="ARBA" id="ARBA00093448"/>
    </source>
</evidence>
<dbReference type="Pfam" id="PF05951">
    <property type="entry name" value="Peptidase_M15_2"/>
    <property type="match status" value="1"/>
</dbReference>
<evidence type="ECO:0000256" key="1">
    <source>
        <dbReference type="ARBA" id="ARBA00001947"/>
    </source>
</evidence>